<dbReference type="SUPFAM" id="SSF52151">
    <property type="entry name" value="FabD/lysophospholipase-like"/>
    <property type="match status" value="2"/>
</dbReference>
<dbReference type="GO" id="GO:0006633">
    <property type="term" value="P:fatty acid biosynthetic process"/>
    <property type="evidence" value="ECO:0007669"/>
    <property type="project" value="InterPro"/>
</dbReference>
<feature type="domain" description="Carrier" evidence="6">
    <location>
        <begin position="1961"/>
        <end position="2041"/>
    </location>
</feature>
<dbReference type="InterPro" id="IPR013968">
    <property type="entry name" value="PKS_KR"/>
</dbReference>
<evidence type="ECO:0000313" key="8">
    <source>
        <dbReference type="EMBL" id="TJZ49605.1"/>
    </source>
</evidence>
<dbReference type="Pfam" id="PF02801">
    <property type="entry name" value="Ketoacyl-synt_C"/>
    <property type="match status" value="1"/>
</dbReference>
<dbReference type="FunFam" id="3.40.47.10:FF:000019">
    <property type="entry name" value="Polyketide synthase type I"/>
    <property type="match status" value="1"/>
</dbReference>
<dbReference type="InterPro" id="IPR020841">
    <property type="entry name" value="PKS_Beta-ketoAc_synthase_dom"/>
</dbReference>
<dbReference type="PROSITE" id="PS52004">
    <property type="entry name" value="KS3_2"/>
    <property type="match status" value="1"/>
</dbReference>
<evidence type="ECO:0000259" key="6">
    <source>
        <dbReference type="PROSITE" id="PS50075"/>
    </source>
</evidence>
<dbReference type="InterPro" id="IPR036291">
    <property type="entry name" value="NAD(P)-bd_dom_sf"/>
</dbReference>
<keyword evidence="2" id="KW-0597">Phosphoprotein</keyword>
<evidence type="ECO:0000256" key="3">
    <source>
        <dbReference type="ARBA" id="ARBA00022679"/>
    </source>
</evidence>
<dbReference type="CDD" id="cd00833">
    <property type="entry name" value="PKS"/>
    <property type="match status" value="1"/>
</dbReference>
<dbReference type="InterPro" id="IPR009081">
    <property type="entry name" value="PP-bd_ACP"/>
</dbReference>
<dbReference type="EMBL" id="SUMB01000009">
    <property type="protein sequence ID" value="TJZ49605.1"/>
    <property type="molecule type" value="Genomic_DNA"/>
</dbReference>
<dbReference type="Gene3D" id="3.40.47.10">
    <property type="match status" value="1"/>
</dbReference>
<dbReference type="GO" id="GO:0033068">
    <property type="term" value="P:macrolide biosynthetic process"/>
    <property type="evidence" value="ECO:0007669"/>
    <property type="project" value="UniProtKB-ARBA"/>
</dbReference>
<dbReference type="InterPro" id="IPR057326">
    <property type="entry name" value="KR_dom"/>
</dbReference>
<gene>
    <name evidence="8" type="ORF">FCH28_25310</name>
</gene>
<dbReference type="Pfam" id="PF08659">
    <property type="entry name" value="KR"/>
    <property type="match status" value="1"/>
</dbReference>
<protein>
    <submittedName>
        <fullName evidence="8">SDR family oxidoreductase</fullName>
    </submittedName>
</protein>
<dbReference type="InterPro" id="IPR016036">
    <property type="entry name" value="Malonyl_transacylase_ACP-bd"/>
</dbReference>
<evidence type="ECO:0000259" key="7">
    <source>
        <dbReference type="PROSITE" id="PS52004"/>
    </source>
</evidence>
<dbReference type="SUPFAM" id="SSF53901">
    <property type="entry name" value="Thiolase-like"/>
    <property type="match status" value="1"/>
</dbReference>
<dbReference type="InterPro" id="IPR032821">
    <property type="entry name" value="PKS_assoc"/>
</dbReference>
<dbReference type="PANTHER" id="PTHR43775:SF37">
    <property type="entry name" value="SI:DKEY-61P9.11"/>
    <property type="match status" value="1"/>
</dbReference>
<dbReference type="RefSeq" id="WP_136742444.1">
    <property type="nucleotide sequence ID" value="NZ_SUMB01000009.1"/>
</dbReference>
<dbReference type="InterPro" id="IPR016039">
    <property type="entry name" value="Thiolase-like"/>
</dbReference>
<dbReference type="SMART" id="SM00823">
    <property type="entry name" value="PKS_PP"/>
    <property type="match status" value="2"/>
</dbReference>
<dbReference type="SMART" id="SM01294">
    <property type="entry name" value="PKS_PP_betabranch"/>
    <property type="match status" value="1"/>
</dbReference>
<dbReference type="Pfam" id="PF00109">
    <property type="entry name" value="ketoacyl-synt"/>
    <property type="match status" value="1"/>
</dbReference>
<keyword evidence="5" id="KW-0012">Acyltransferase</keyword>
<organism evidence="8 9">
    <name type="scientific">Streptomyces piniterrae</name>
    <dbReference type="NCBI Taxonomy" id="2571125"/>
    <lineage>
        <taxon>Bacteria</taxon>
        <taxon>Bacillati</taxon>
        <taxon>Actinomycetota</taxon>
        <taxon>Actinomycetes</taxon>
        <taxon>Kitasatosporales</taxon>
        <taxon>Streptomycetaceae</taxon>
        <taxon>Streptomyces</taxon>
    </lineage>
</organism>
<reference evidence="8 9" key="1">
    <citation type="submission" date="2019-04" db="EMBL/GenBank/DDBJ databases">
        <title>Streptomyces piniterrae sp. nov., a heliquinomycin-producing actinomycete isolated from rhizosphere soil of Pinus yunnanensis.</title>
        <authorList>
            <person name="Zhuang X."/>
            <person name="Zhao J."/>
        </authorList>
    </citation>
    <scope>NUCLEOTIDE SEQUENCE [LARGE SCALE GENOMIC DNA]</scope>
    <source>
        <strain evidence="9">jys28</strain>
    </source>
</reference>
<dbReference type="Gene3D" id="3.40.50.720">
    <property type="entry name" value="NAD(P)-binding Rossmann-like Domain"/>
    <property type="match status" value="1"/>
</dbReference>
<dbReference type="Gene3D" id="1.10.1200.10">
    <property type="entry name" value="ACP-like"/>
    <property type="match status" value="2"/>
</dbReference>
<feature type="domain" description="Carrier" evidence="6">
    <location>
        <begin position="2"/>
        <end position="79"/>
    </location>
</feature>
<dbReference type="InterPro" id="IPR014030">
    <property type="entry name" value="Ketoacyl_synth_N"/>
</dbReference>
<dbReference type="InterPro" id="IPR014031">
    <property type="entry name" value="Ketoacyl_synth_C"/>
</dbReference>
<dbReference type="SUPFAM" id="SSF51735">
    <property type="entry name" value="NAD(P)-binding Rossmann-fold domains"/>
    <property type="match status" value="2"/>
</dbReference>
<evidence type="ECO:0000256" key="4">
    <source>
        <dbReference type="ARBA" id="ARBA00023194"/>
    </source>
</evidence>
<keyword evidence="9" id="KW-1185">Reference proteome</keyword>
<feature type="domain" description="Ketosynthase family 3 (KS3)" evidence="7">
    <location>
        <begin position="98"/>
        <end position="522"/>
    </location>
</feature>
<dbReference type="InterPro" id="IPR018201">
    <property type="entry name" value="Ketoacyl_synth_AS"/>
</dbReference>
<proteinExistence type="predicted"/>
<dbReference type="Pfam" id="PF16197">
    <property type="entry name" value="KAsynt_C_assoc"/>
    <property type="match status" value="1"/>
</dbReference>
<dbReference type="Pfam" id="PF00698">
    <property type="entry name" value="Acyl_transf_1"/>
    <property type="match status" value="2"/>
</dbReference>
<dbReference type="SMART" id="SM00825">
    <property type="entry name" value="PKS_KS"/>
    <property type="match status" value="1"/>
</dbReference>
<dbReference type="Pfam" id="PF22621">
    <property type="entry name" value="CurL-like_PKS_C"/>
    <property type="match status" value="1"/>
</dbReference>
<dbReference type="Pfam" id="PF00550">
    <property type="entry name" value="PP-binding"/>
    <property type="match status" value="2"/>
</dbReference>
<dbReference type="Proteomes" id="UP000308697">
    <property type="component" value="Unassembled WGS sequence"/>
</dbReference>
<dbReference type="CDD" id="cd08955">
    <property type="entry name" value="KR_2_FAS_SDR_x"/>
    <property type="match status" value="1"/>
</dbReference>
<dbReference type="OrthoDB" id="5478077at2"/>
<name>A0A4U0N781_9ACTN</name>
<keyword evidence="3" id="KW-0808">Transferase</keyword>
<dbReference type="GO" id="GO:0004312">
    <property type="term" value="F:fatty acid synthase activity"/>
    <property type="evidence" value="ECO:0007669"/>
    <property type="project" value="TreeGrafter"/>
</dbReference>
<dbReference type="InterPro" id="IPR050091">
    <property type="entry name" value="PKS_NRPS_Biosynth_Enz"/>
</dbReference>
<dbReference type="InterPro" id="IPR014043">
    <property type="entry name" value="Acyl_transferase_dom"/>
</dbReference>
<dbReference type="Gene3D" id="3.30.70.3290">
    <property type="match status" value="2"/>
</dbReference>
<dbReference type="InterPro" id="IPR036736">
    <property type="entry name" value="ACP-like_sf"/>
</dbReference>
<evidence type="ECO:0000313" key="9">
    <source>
        <dbReference type="Proteomes" id="UP000308697"/>
    </source>
</evidence>
<dbReference type="InterPro" id="IPR020806">
    <property type="entry name" value="PKS_PP-bd"/>
</dbReference>
<dbReference type="InterPro" id="IPR016035">
    <property type="entry name" value="Acyl_Trfase/lysoPLipase"/>
</dbReference>
<dbReference type="PROSITE" id="PS50075">
    <property type="entry name" value="CARRIER"/>
    <property type="match status" value="2"/>
</dbReference>
<dbReference type="FunFam" id="3.40.366.10:FF:000002">
    <property type="entry name" value="Probable polyketide synthase 2"/>
    <property type="match status" value="1"/>
</dbReference>
<dbReference type="SMART" id="SM00822">
    <property type="entry name" value="PKS_KR"/>
    <property type="match status" value="1"/>
</dbReference>
<keyword evidence="1" id="KW-0596">Phosphopantetheine</keyword>
<evidence type="ECO:0000256" key="2">
    <source>
        <dbReference type="ARBA" id="ARBA00022553"/>
    </source>
</evidence>
<sequence length="2091" mass="221191">MNTVDEIADWLRQKMGSELGRAVRDADLDTQFRDLGMDSAGMTALTAQLAKRLGRPLASTVAWHFPTISSLAGALAGGPDTPVNPSAPTGTGDAVPSDEPIAVVGLACRFPGAPDAAAYWELLRSGTDAVTGIPAERWDAEALYDPDPHKPGRMSTRRGGFLSDVDKFDPQFFGISPREAAQMDPQQRLSLELAWSSLQDAGIPPASLRDGSTGVFLGTLWSDYARLAGRGLDDIQQHTATGQEPSIVPARVSYTLGLQGPSIGINTACSSSLVAVHLACQSLRSGESTLALAGGVNLVLAPESSAAMSKFGAMSPHGRSAAFAASADGYVRGEGGGIVVLKRLSAALADGDRVHCLIRGSAVNNDGASNGLTAPNPAAQEAMLRAAYARAGVDVHDVQYVEAHGTGTRLGDPIEAHALGTVLGTGRPGQAPLLIGSAKTNIGHLEAAAGIAGLIKVALAMRHRAIPATLHHDAPNPDIPFDELRLAVPTALTDWPADGGRMLAGLSSFGFGGTNCHVVVEGSPAPDAQLLALSAPSPEELRAAADGLREAVATEPAHSVPDWCATAALRLSGHPYRAAAPVRTRDDLLGALDGIAAGRSHTAPGTPPRLAFVFSGQGSQWCGMGLDLLHTEPVFREALLECDRLIHAHAGISVVEELNRGAGESRLDTTTVMQPAVFAVQVALAALWRSWGIEPDAVVGHSLGEVAAAHVAGALRLEDAVRVVCERSRLMARIEGEGAVAVVDLPFAEMDSVLDGHPGLYAAGANSTRSSVVSGDAMALDACLAELSERGIRCRRVNMGVASHSGQCDQLLPELREALSGIRPSQATVPVVSSVTADFVDGAALDAAYWVRNLRDPVLFAQAVERLLDDKYDHFLEVSPHAVLTGQVAVTAGDHGGQARALPSQRRGADPREAMLDTLGELYRAGRDIDRRRVHRADLHLAELPAAARRIAVPVAEDGAVRTLPLSAHSLPALHQLARDTQKLLDETGRIDLDDLCHTAALARDHHEHRAAAVFTSSAELAAQLGEFAAGGAPAGLVAGKARRRPTGPVFLFSGQGAQTARMGCELLDREPVFRDVLERCDRWLAERAGWSLIAELHKPEGSSRIDDTEITQPVQFALQAGLAELLRSWGIRPAAVIGHSAGEIAGAYCAGVLTLEDGLLVALHRGRILQRATGTGQMAAVGLGEQDVARLLEGRTGVSVAAVNGPRTTLLSGTTEALRALLEDLDPAVFRRLLRVGYPSHSPQMRVYEEELGRLLAGVTPRPGDVPVFSTIDADFRPGEHFDAAYWTRTIFEPVRFSAAMEALAAQGHRSFVELGPHPVLVAPASQCLEQSGYEGLVVPTMRREGAERQTLREAAGTLWAHGHSVDWKALRSRPGRLVTTPDYPWQRERYWLDPAPLTAREPTGTMLDLLARGDVDRVADEIARQGGLSDAETDLLPKLLQRLAPARAEDAHEWLHGVVWREKRLAKAVRSEGPGGWIVLTDEPEGPLARAVSQALRSAGQSCALIRTPTGPGSEQELSAALRQAAREAGVPCRGVLQLAHADAESGHEEALERCLRPALATVQALASWADRSAPRLWLVTSGAQPVGERPAAGNVAHGALWGFGRVVALEHPEIWGGLVDLDPAQDDAVRAADALVRELLAGDREDQVALRAGSRHVVRLAPDGETPGSVQPAAIRPDGGYLITGGLGGIGLVVARWLVSAGARHLVLLGRRAPSAEVRATLAELAELAGDGATVDVLQADVTRAEDVARVVSEFGRQRPALRGVFHAAGVLDDGTLLQQDWDRYRAVLAPKVTGAHHLDRCTRDLPLDLFVLFSSFVAVLGSPGQGNYAAANAVLDALAHHRASLGLPATSVNWGPWEGVGMTDSAAAARYRWSERGARTITRAAGARLLDRILERPARQLGVYSVDWEAYDDWLPATAGRDLFSLVHAPSGATSAEGAADTVSALPDRLAALDPGDRMEHLVGYLAAKVADVAGFAADHAVDPDTGFFQLGLDSLMNLKLVTRLREDLGDRLTLPGTLPFDHPTCTALAAHLLDELALAPGEEEAPGDDGVEELLAEVERLSADEAAHFLDQLTIGNEPGRDQTHE</sequence>
<keyword evidence="4" id="KW-0045">Antibiotic biosynthesis</keyword>
<accession>A0A4U0N781</accession>
<dbReference type="SMART" id="SM00827">
    <property type="entry name" value="PKS_AT"/>
    <property type="match status" value="2"/>
</dbReference>
<dbReference type="InterPro" id="IPR001227">
    <property type="entry name" value="Ac_transferase_dom_sf"/>
</dbReference>
<dbReference type="SUPFAM" id="SSF55048">
    <property type="entry name" value="Probable ACP-binding domain of malonyl-CoA ACP transacylase"/>
    <property type="match status" value="2"/>
</dbReference>
<dbReference type="SUPFAM" id="SSF47336">
    <property type="entry name" value="ACP-like"/>
    <property type="match status" value="2"/>
</dbReference>
<dbReference type="GO" id="GO:0004315">
    <property type="term" value="F:3-oxoacyl-[acyl-carrier-protein] synthase activity"/>
    <property type="evidence" value="ECO:0007669"/>
    <property type="project" value="InterPro"/>
</dbReference>
<comment type="caution">
    <text evidence="8">The sequence shown here is derived from an EMBL/GenBank/DDBJ whole genome shotgun (WGS) entry which is preliminary data.</text>
</comment>
<evidence type="ECO:0000256" key="5">
    <source>
        <dbReference type="ARBA" id="ARBA00023315"/>
    </source>
</evidence>
<dbReference type="GO" id="GO:0031177">
    <property type="term" value="F:phosphopantetheine binding"/>
    <property type="evidence" value="ECO:0007669"/>
    <property type="project" value="InterPro"/>
</dbReference>
<dbReference type="Gene3D" id="3.40.366.10">
    <property type="entry name" value="Malonyl-Coenzyme A Acyl Carrier Protein, domain 2"/>
    <property type="match status" value="2"/>
</dbReference>
<evidence type="ECO:0000256" key="1">
    <source>
        <dbReference type="ARBA" id="ARBA00022450"/>
    </source>
</evidence>
<dbReference type="PROSITE" id="PS00606">
    <property type="entry name" value="KS3_1"/>
    <property type="match status" value="1"/>
</dbReference>
<dbReference type="PANTHER" id="PTHR43775">
    <property type="entry name" value="FATTY ACID SYNTHASE"/>
    <property type="match status" value="1"/>
</dbReference>